<keyword evidence="2" id="KW-0808">Transferase</keyword>
<evidence type="ECO:0000313" key="2">
    <source>
        <dbReference type="EMBL" id="PQA60294.1"/>
    </source>
</evidence>
<accession>A0A2S7IRG3</accession>
<dbReference type="Pfam" id="PF00583">
    <property type="entry name" value="Acetyltransf_1"/>
    <property type="match status" value="1"/>
</dbReference>
<dbReference type="EMBL" id="PTRA01000001">
    <property type="protein sequence ID" value="PQA60294.1"/>
    <property type="molecule type" value="Genomic_DNA"/>
</dbReference>
<dbReference type="SUPFAM" id="SSF55729">
    <property type="entry name" value="Acyl-CoA N-acyltransferases (Nat)"/>
    <property type="match status" value="1"/>
</dbReference>
<dbReference type="AlphaFoldDB" id="A0A2S7IRG3"/>
<dbReference type="GO" id="GO:0016747">
    <property type="term" value="F:acyltransferase activity, transferring groups other than amino-acyl groups"/>
    <property type="evidence" value="ECO:0007669"/>
    <property type="project" value="InterPro"/>
</dbReference>
<comment type="caution">
    <text evidence="2">The sequence shown here is derived from an EMBL/GenBank/DDBJ whole genome shotgun (WGS) entry which is preliminary data.</text>
</comment>
<proteinExistence type="predicted"/>
<dbReference type="RefSeq" id="WP_104712427.1">
    <property type="nucleotide sequence ID" value="NZ_PTRA01000001.1"/>
</dbReference>
<dbReference type="Gene3D" id="3.40.630.30">
    <property type="match status" value="1"/>
</dbReference>
<sequence>MKDTFKIEVASARHAAFADTICIAMKESAEARGTGIGERSPEYIRTKMQEHEGIVATYADGTWAGFCYWDVYEEGKFVSNSGLIVAPEFRGMKLAEKLKRKLFRLCRKLFPQAKIFGITTGTAVMKVNTRLGFQPVAFEALPHDGRFWKGCQACKNHDVLDRTEGRYCLCTGMVFDPATKKN</sequence>
<keyword evidence="3" id="KW-1185">Reference proteome</keyword>
<gene>
    <name evidence="2" type="ORF">C5O19_11950</name>
</gene>
<evidence type="ECO:0000313" key="3">
    <source>
        <dbReference type="Proteomes" id="UP000239590"/>
    </source>
</evidence>
<dbReference type="Proteomes" id="UP000239590">
    <property type="component" value="Unassembled WGS sequence"/>
</dbReference>
<dbReference type="InterPro" id="IPR016181">
    <property type="entry name" value="Acyl_CoA_acyltransferase"/>
</dbReference>
<feature type="domain" description="N-acetyltransferase" evidence="1">
    <location>
        <begin position="45"/>
        <end position="112"/>
    </location>
</feature>
<dbReference type="InterPro" id="IPR000182">
    <property type="entry name" value="GNAT_dom"/>
</dbReference>
<reference evidence="3" key="1">
    <citation type="submission" date="2018-02" db="EMBL/GenBank/DDBJ databases">
        <title>Genome sequencing of Solimonas sp. HR-BB.</title>
        <authorList>
            <person name="Lee Y."/>
            <person name="Jeon C.O."/>
        </authorList>
    </citation>
    <scope>NUCLEOTIDE SEQUENCE [LARGE SCALE GENOMIC DNA]</scope>
    <source>
        <strain evidence="3">HR-U</strain>
    </source>
</reference>
<organism evidence="2 3">
    <name type="scientific">Siphonobacter curvatus</name>
    <dbReference type="NCBI Taxonomy" id="2094562"/>
    <lineage>
        <taxon>Bacteria</taxon>
        <taxon>Pseudomonadati</taxon>
        <taxon>Bacteroidota</taxon>
        <taxon>Cytophagia</taxon>
        <taxon>Cytophagales</taxon>
        <taxon>Cytophagaceae</taxon>
        <taxon>Siphonobacter</taxon>
    </lineage>
</organism>
<protein>
    <submittedName>
        <fullName evidence="2">N-acetyltransferase</fullName>
    </submittedName>
</protein>
<evidence type="ECO:0000259" key="1">
    <source>
        <dbReference type="Pfam" id="PF00583"/>
    </source>
</evidence>
<name>A0A2S7IRG3_9BACT</name>